<dbReference type="SMART" id="SM00612">
    <property type="entry name" value="Kelch"/>
    <property type="match status" value="6"/>
</dbReference>
<keyword evidence="1" id="KW-0880">Kelch repeat</keyword>
<dbReference type="InterPro" id="IPR011705">
    <property type="entry name" value="BACK"/>
</dbReference>
<dbReference type="Ensembl" id="ENSMAMT00000021525.2">
    <property type="protein sequence ID" value="ENSMAMP00000020984.1"/>
    <property type="gene ID" value="ENSMAMG00000014072.2"/>
</dbReference>
<dbReference type="InterPro" id="IPR017096">
    <property type="entry name" value="BTB-kelch_protein"/>
</dbReference>
<reference evidence="4" key="1">
    <citation type="submission" date="2025-08" db="UniProtKB">
        <authorList>
            <consortium name="Ensembl"/>
        </authorList>
    </citation>
    <scope>IDENTIFICATION</scope>
</reference>
<keyword evidence="5" id="KW-1185">Reference proteome</keyword>
<evidence type="ECO:0000313" key="4">
    <source>
        <dbReference type="Ensembl" id="ENSMAMP00000020984.1"/>
    </source>
</evidence>
<keyword evidence="2" id="KW-0677">Repeat</keyword>
<dbReference type="Pfam" id="PF24981">
    <property type="entry name" value="Beta-prop_ATRN-LZTR1"/>
    <property type="match status" value="1"/>
</dbReference>
<dbReference type="SMART" id="SM00875">
    <property type="entry name" value="BACK"/>
    <property type="match status" value="1"/>
</dbReference>
<dbReference type="InterPro" id="IPR015915">
    <property type="entry name" value="Kelch-typ_b-propeller"/>
</dbReference>
<evidence type="ECO:0000256" key="2">
    <source>
        <dbReference type="ARBA" id="ARBA00022737"/>
    </source>
</evidence>
<dbReference type="PANTHER" id="PTHR45632:SF17">
    <property type="entry name" value="KELCH-LIKE PROTEIN 31"/>
    <property type="match status" value="1"/>
</dbReference>
<dbReference type="PANTHER" id="PTHR45632">
    <property type="entry name" value="LD33804P"/>
    <property type="match status" value="1"/>
</dbReference>
<sequence>MQIEQGRASTTLNSHRSEMEKRLRDRTLAVFTQFRLEGKLCDVVIKVDDVEFNAHRIILCSCSQYFSTLFTSAWATSTKQMYTITGVSPEMMQLIINYAYTHTVPVTEDNVVEVLAAGDQFLVPGIVQACCFFLEDQLCLRNCIGIWRLVDLYYCPELKHKVFLYILDHFEAIACVSQELLELSVEQLAVIIENDHLNVKQENTVFEAVLHWINHLPDQRRGHMSVLLPKVRLGLMTTGYLKNVIINNAVVNSSSECIAIITEAMTALRDFRDYGPSNSVYRNLLTRPRLPPAILLVIGGKYFNTFRTSLEAYDVRSDRWVTVNADIHRAHHGAAVLDRFVYLIGGSSRGTCLNTVQKFDLVTCTWHQVASMNSRRSCVSVAVQNGCIFAMGGFSRRIYYNTVERYNPEENQWTMMSPMRAKRCGAGAATLNGKVYICGGFNGHRCLSTAEVFDPITNVWTQIFPMRSCRSSLGVAAYRGHIYAAGGTVDETSHMSSVEAYNPQTNRWSPVMSMHSPRSYFGIEVVDDQLVVVGGYNGFSSMPAVERYSDDTRMWYSASNIKTAHCGLSCCVLRGLRNVVEKLFLRDPLTPPNADENQS</sequence>
<dbReference type="PIRSF" id="PIRSF037037">
    <property type="entry name" value="Kelch-like_protein_gigaxonin"/>
    <property type="match status" value="1"/>
</dbReference>
<dbReference type="SMART" id="SM00225">
    <property type="entry name" value="BTB"/>
    <property type="match status" value="1"/>
</dbReference>
<dbReference type="GeneTree" id="ENSGT00940000154664"/>
<dbReference type="Gene3D" id="3.30.710.10">
    <property type="entry name" value="Potassium Channel Kv1.1, Chain A"/>
    <property type="match status" value="1"/>
</dbReference>
<dbReference type="CDD" id="cd18450">
    <property type="entry name" value="BACK_KLHL10"/>
    <property type="match status" value="1"/>
</dbReference>
<dbReference type="InterPro" id="IPR056737">
    <property type="entry name" value="Beta-prop_ATRN-MKLN-like"/>
</dbReference>
<protein>
    <submittedName>
        <fullName evidence="4">Kelch-like protein 10</fullName>
    </submittedName>
</protein>
<dbReference type="InterPro" id="IPR006652">
    <property type="entry name" value="Kelch_1"/>
</dbReference>
<evidence type="ECO:0000256" key="1">
    <source>
        <dbReference type="ARBA" id="ARBA00022441"/>
    </source>
</evidence>
<feature type="domain" description="BTB" evidence="3">
    <location>
        <begin position="41"/>
        <end position="108"/>
    </location>
</feature>
<dbReference type="GO" id="GO:0005737">
    <property type="term" value="C:cytoplasm"/>
    <property type="evidence" value="ECO:0007669"/>
    <property type="project" value="UniProtKB-ARBA"/>
</dbReference>
<accession>A0A3Q3MJ68</accession>
<proteinExistence type="predicted"/>
<name>A0A3Q3MJ68_9TELE</name>
<dbReference type="Pfam" id="PF07707">
    <property type="entry name" value="BACK"/>
    <property type="match status" value="1"/>
</dbReference>
<organism evidence="4 5">
    <name type="scientific">Mastacembelus armatus</name>
    <name type="common">zig-zag eel</name>
    <dbReference type="NCBI Taxonomy" id="205130"/>
    <lineage>
        <taxon>Eukaryota</taxon>
        <taxon>Metazoa</taxon>
        <taxon>Chordata</taxon>
        <taxon>Craniata</taxon>
        <taxon>Vertebrata</taxon>
        <taxon>Euteleostomi</taxon>
        <taxon>Actinopterygii</taxon>
        <taxon>Neopterygii</taxon>
        <taxon>Teleostei</taxon>
        <taxon>Neoteleostei</taxon>
        <taxon>Acanthomorphata</taxon>
        <taxon>Anabantaria</taxon>
        <taxon>Synbranchiformes</taxon>
        <taxon>Mastacembelidae</taxon>
        <taxon>Mastacembelus</taxon>
    </lineage>
</organism>
<dbReference type="PROSITE" id="PS50097">
    <property type="entry name" value="BTB"/>
    <property type="match status" value="1"/>
</dbReference>
<dbReference type="AlphaFoldDB" id="A0A3Q3MJ68"/>
<dbReference type="Gene3D" id="1.25.40.420">
    <property type="match status" value="1"/>
</dbReference>
<dbReference type="SUPFAM" id="SSF117281">
    <property type="entry name" value="Kelch motif"/>
    <property type="match status" value="1"/>
</dbReference>
<dbReference type="InterPro" id="IPR000210">
    <property type="entry name" value="BTB/POZ_dom"/>
</dbReference>
<dbReference type="SUPFAM" id="SSF54695">
    <property type="entry name" value="POZ domain"/>
    <property type="match status" value="1"/>
</dbReference>
<dbReference type="Pfam" id="PF00651">
    <property type="entry name" value="BTB"/>
    <property type="match status" value="1"/>
</dbReference>
<reference evidence="4" key="2">
    <citation type="submission" date="2025-09" db="UniProtKB">
        <authorList>
            <consortium name="Ensembl"/>
        </authorList>
    </citation>
    <scope>IDENTIFICATION</scope>
</reference>
<evidence type="ECO:0000313" key="5">
    <source>
        <dbReference type="Proteomes" id="UP000261640"/>
    </source>
</evidence>
<evidence type="ECO:0000259" key="3">
    <source>
        <dbReference type="PROSITE" id="PS50097"/>
    </source>
</evidence>
<dbReference type="InterPro" id="IPR011333">
    <property type="entry name" value="SKP1/BTB/POZ_sf"/>
</dbReference>
<dbReference type="InParanoid" id="A0A3Q3MJ68"/>
<dbReference type="STRING" id="205130.ENSMAMP00000020984"/>
<dbReference type="Gene3D" id="2.120.10.80">
    <property type="entry name" value="Kelch-type beta propeller"/>
    <property type="match status" value="2"/>
</dbReference>
<dbReference type="Proteomes" id="UP000261640">
    <property type="component" value="Unplaced"/>
</dbReference>
<dbReference type="FunFam" id="1.25.40.420:FF:000001">
    <property type="entry name" value="Kelch-like family member 12"/>
    <property type="match status" value="1"/>
</dbReference>